<keyword evidence="4" id="KW-0653">Protein transport</keyword>
<comment type="caution">
    <text evidence="9">The sequence shown here is derived from an EMBL/GenBank/DDBJ whole genome shotgun (WGS) entry which is preliminary data.</text>
</comment>
<keyword evidence="6" id="KW-0472">Membrane</keyword>
<evidence type="ECO:0000256" key="3">
    <source>
        <dbReference type="ARBA" id="ARBA00022692"/>
    </source>
</evidence>
<sequence>MMFFAFGNLIYISVLLVNAIAILSEDRFLARVGWSNSFSEPAFGTSSAGDASIKSKLINLMTSVRTLMRKNSTPDIDQYGDHRVRALPGMRRLGSRNLRGRHEIMAKGSDVLEEGKAKGAALTNAWLWEGSVARTEEGHGAASGGLQGSWDHRDSRAAGTRQLGGKMFLGKACIERSENAGTLSGVKSGNDDGDLKEGEKASTCH</sequence>
<evidence type="ECO:0000313" key="10">
    <source>
        <dbReference type="Proteomes" id="UP000242519"/>
    </source>
</evidence>
<dbReference type="GO" id="GO:0015031">
    <property type="term" value="P:protein transport"/>
    <property type="evidence" value="ECO:0007669"/>
    <property type="project" value="UniProtKB-KW"/>
</dbReference>
<evidence type="ECO:0000256" key="4">
    <source>
        <dbReference type="ARBA" id="ARBA00022927"/>
    </source>
</evidence>
<organism evidence="9 10">
    <name type="scientific">Diplocarpon coronariae</name>
    <dbReference type="NCBI Taxonomy" id="2795749"/>
    <lineage>
        <taxon>Eukaryota</taxon>
        <taxon>Fungi</taxon>
        <taxon>Dikarya</taxon>
        <taxon>Ascomycota</taxon>
        <taxon>Pezizomycotina</taxon>
        <taxon>Leotiomycetes</taxon>
        <taxon>Helotiales</taxon>
        <taxon>Drepanopezizaceae</taxon>
        <taxon>Diplocarpon</taxon>
    </lineage>
</organism>
<dbReference type="GO" id="GO:0006888">
    <property type="term" value="P:endoplasmic reticulum to Golgi vesicle-mediated transport"/>
    <property type="evidence" value="ECO:0007669"/>
    <property type="project" value="TreeGrafter"/>
</dbReference>
<evidence type="ECO:0000256" key="8">
    <source>
        <dbReference type="SAM" id="MobiDB-lite"/>
    </source>
</evidence>
<gene>
    <name evidence="9" type="ORF">B2J93_7710</name>
</gene>
<evidence type="ECO:0000256" key="7">
    <source>
        <dbReference type="ARBA" id="ARBA00024203"/>
    </source>
</evidence>
<dbReference type="GO" id="GO:0030134">
    <property type="term" value="C:COPII-coated ER to Golgi transport vesicle"/>
    <property type="evidence" value="ECO:0007669"/>
    <property type="project" value="TreeGrafter"/>
</dbReference>
<evidence type="ECO:0000256" key="5">
    <source>
        <dbReference type="ARBA" id="ARBA00022989"/>
    </source>
</evidence>
<reference evidence="9 10" key="1">
    <citation type="submission" date="2017-04" db="EMBL/GenBank/DDBJ databases">
        <title>Draft genome sequence of Marssonina coronaria NL1: causal agent of apple blotch.</title>
        <authorList>
            <person name="Cheng Q."/>
        </authorList>
    </citation>
    <scope>NUCLEOTIDE SEQUENCE [LARGE SCALE GENOMIC DNA]</scope>
    <source>
        <strain evidence="9 10">NL1</strain>
    </source>
</reference>
<dbReference type="InParanoid" id="A0A218ZIC7"/>
<dbReference type="PANTHER" id="PTHR15858:SF0">
    <property type="entry name" value="IMMEDIATE EARLY RESPONSE 3-INTERACTING PROTEIN 1"/>
    <property type="match status" value="1"/>
</dbReference>
<evidence type="ECO:0000256" key="6">
    <source>
        <dbReference type="ARBA" id="ARBA00023136"/>
    </source>
</evidence>
<evidence type="ECO:0008006" key="11">
    <source>
        <dbReference type="Google" id="ProtNLM"/>
    </source>
</evidence>
<dbReference type="Pfam" id="PF08571">
    <property type="entry name" value="Yos1"/>
    <property type="match status" value="1"/>
</dbReference>
<dbReference type="AlphaFoldDB" id="A0A218ZIC7"/>
<keyword evidence="2" id="KW-0813">Transport</keyword>
<keyword evidence="10" id="KW-1185">Reference proteome</keyword>
<feature type="compositionally biased region" description="Basic and acidic residues" evidence="8">
    <location>
        <begin position="189"/>
        <end position="205"/>
    </location>
</feature>
<comment type="subcellular location">
    <subcellularLocation>
        <location evidence="1">Membrane</location>
    </subcellularLocation>
</comment>
<keyword evidence="3" id="KW-0812">Transmembrane</keyword>
<proteinExistence type="inferred from homology"/>
<dbReference type="GO" id="GO:0000139">
    <property type="term" value="C:Golgi membrane"/>
    <property type="evidence" value="ECO:0007669"/>
    <property type="project" value="TreeGrafter"/>
</dbReference>
<dbReference type="EMBL" id="MZNU01000022">
    <property type="protein sequence ID" value="OWP06976.1"/>
    <property type="molecule type" value="Genomic_DNA"/>
</dbReference>
<feature type="region of interest" description="Disordered" evidence="8">
    <location>
        <begin position="181"/>
        <end position="205"/>
    </location>
</feature>
<keyword evidence="5" id="KW-1133">Transmembrane helix</keyword>
<dbReference type="STRING" id="503106.A0A218ZIC7"/>
<evidence type="ECO:0000256" key="1">
    <source>
        <dbReference type="ARBA" id="ARBA00004370"/>
    </source>
</evidence>
<dbReference type="InterPro" id="IPR013880">
    <property type="entry name" value="Yos1"/>
</dbReference>
<accession>A0A218ZIC7</accession>
<dbReference type="GO" id="GO:0005789">
    <property type="term" value="C:endoplasmic reticulum membrane"/>
    <property type="evidence" value="ECO:0007669"/>
    <property type="project" value="TreeGrafter"/>
</dbReference>
<dbReference type="PANTHER" id="PTHR15858">
    <property type="entry name" value="IMMEDIATE EARLY RESPONSE 3-INTERACTING PROTEIN 1"/>
    <property type="match status" value="1"/>
</dbReference>
<dbReference type="OrthoDB" id="15356at2759"/>
<protein>
    <recommendedName>
        <fullName evidence="11">Yos1-like protein</fullName>
    </recommendedName>
</protein>
<comment type="similarity">
    <text evidence="7">Belongs to the YOS1 family.</text>
</comment>
<evidence type="ECO:0000313" key="9">
    <source>
        <dbReference type="EMBL" id="OWP06976.1"/>
    </source>
</evidence>
<dbReference type="Proteomes" id="UP000242519">
    <property type="component" value="Unassembled WGS sequence"/>
</dbReference>
<name>A0A218ZIC7_9HELO</name>
<evidence type="ECO:0000256" key="2">
    <source>
        <dbReference type="ARBA" id="ARBA00022448"/>
    </source>
</evidence>